<proteinExistence type="predicted"/>
<evidence type="ECO:0000313" key="1">
    <source>
        <dbReference type="EMBL" id="RJF99826.1"/>
    </source>
</evidence>
<evidence type="ECO:0000313" key="2">
    <source>
        <dbReference type="Proteomes" id="UP000265955"/>
    </source>
</evidence>
<dbReference type="AlphaFoldDB" id="A0A3A3FUT1"/>
<name>A0A3A3FUT1_9BURK</name>
<keyword evidence="2" id="KW-1185">Reference proteome</keyword>
<dbReference type="EMBL" id="QYUO01000001">
    <property type="protein sequence ID" value="RJF99826.1"/>
    <property type="molecule type" value="Genomic_DNA"/>
</dbReference>
<reference evidence="2" key="1">
    <citation type="submission" date="2018-09" db="EMBL/GenBank/DDBJ databases">
        <authorList>
            <person name="Zhu H."/>
        </authorList>
    </citation>
    <scope>NUCLEOTIDE SEQUENCE [LARGE SCALE GENOMIC DNA]</scope>
    <source>
        <strain evidence="2">K1R23-30</strain>
    </source>
</reference>
<accession>A0A3A3FUT1</accession>
<dbReference type="Proteomes" id="UP000265955">
    <property type="component" value="Unassembled WGS sequence"/>
</dbReference>
<comment type="caution">
    <text evidence="1">The sequence shown here is derived from an EMBL/GenBank/DDBJ whole genome shotgun (WGS) entry which is preliminary data.</text>
</comment>
<dbReference type="RefSeq" id="WP_119769771.1">
    <property type="nucleotide sequence ID" value="NZ_QYUO01000001.1"/>
</dbReference>
<sequence length="122" mass="13961">MNRELNRQRNQTLQQDGTRLDLVQQHAHDVPAQAAQPTSFQRPAGFVTFRYTSTEVFSHGSELHVKMHETRYQDGRLSSQDCEGAIDRQAYERMVADAQAVFLKQMFGIARLLLAPFGSHRD</sequence>
<gene>
    <name evidence="1" type="ORF">D3871_15825</name>
</gene>
<protein>
    <submittedName>
        <fullName evidence="1">Uncharacterized protein</fullName>
    </submittedName>
</protein>
<organism evidence="1 2">
    <name type="scientific">Noviherbaspirillum saxi</name>
    <dbReference type="NCBI Taxonomy" id="2320863"/>
    <lineage>
        <taxon>Bacteria</taxon>
        <taxon>Pseudomonadati</taxon>
        <taxon>Pseudomonadota</taxon>
        <taxon>Betaproteobacteria</taxon>
        <taxon>Burkholderiales</taxon>
        <taxon>Oxalobacteraceae</taxon>
        <taxon>Noviherbaspirillum</taxon>
    </lineage>
</organism>
<dbReference type="OrthoDB" id="8778643at2"/>